<feature type="domain" description="ABC transmembrane type-1" evidence="11">
    <location>
        <begin position="166"/>
        <end position="445"/>
    </location>
</feature>
<dbReference type="SUPFAM" id="SSF90123">
    <property type="entry name" value="ABC transporter transmembrane region"/>
    <property type="match status" value="1"/>
</dbReference>
<evidence type="ECO:0000256" key="2">
    <source>
        <dbReference type="ARBA" id="ARBA00022692"/>
    </source>
</evidence>
<protein>
    <submittedName>
        <fullName evidence="14">ABC transporter ATP-binding protein</fullName>
    </submittedName>
    <submittedName>
        <fullName evidence="13">Peptidase domain-containing ABC transporter</fullName>
    </submittedName>
</protein>
<dbReference type="InterPro" id="IPR011527">
    <property type="entry name" value="ABC1_TM_dom"/>
</dbReference>
<dbReference type="OrthoDB" id="437054at2"/>
<evidence type="ECO:0000256" key="6">
    <source>
        <dbReference type="ARBA" id="ARBA00022840"/>
    </source>
</evidence>
<dbReference type="GO" id="GO:0015421">
    <property type="term" value="F:ABC-type oligopeptide transporter activity"/>
    <property type="evidence" value="ECO:0007669"/>
    <property type="project" value="TreeGrafter"/>
</dbReference>
<dbReference type="PROSITE" id="PS50990">
    <property type="entry name" value="PEPTIDASE_C39"/>
    <property type="match status" value="1"/>
</dbReference>
<feature type="transmembrane region" description="Helical" evidence="9">
    <location>
        <begin position="273"/>
        <end position="296"/>
    </location>
</feature>
<dbReference type="InterPro" id="IPR005074">
    <property type="entry name" value="Peptidase_C39"/>
</dbReference>
<keyword evidence="5" id="KW-0788">Thiol protease</keyword>
<dbReference type="PROSITE" id="PS50929">
    <property type="entry name" value="ABC_TM1F"/>
    <property type="match status" value="1"/>
</dbReference>
<dbReference type="Pfam" id="PF00005">
    <property type="entry name" value="ABC_tran"/>
    <property type="match status" value="1"/>
</dbReference>
<evidence type="ECO:0000313" key="13">
    <source>
        <dbReference type="EMBL" id="KAF3889504.1"/>
    </source>
</evidence>
<dbReference type="CDD" id="cd18570">
    <property type="entry name" value="ABC_6TM_PCAT1_LagD_like"/>
    <property type="match status" value="1"/>
</dbReference>
<keyword evidence="5" id="KW-0645">Protease</keyword>
<dbReference type="InterPro" id="IPR039421">
    <property type="entry name" value="Type_1_exporter"/>
</dbReference>
<comment type="caution">
    <text evidence="14">The sequence shown here is derived from an EMBL/GenBank/DDBJ whole genome shotgun (WGS) entry which is preliminary data.</text>
</comment>
<feature type="domain" description="Peptidase C39" evidence="12">
    <location>
        <begin position="8"/>
        <end position="130"/>
    </location>
</feature>
<reference evidence="13" key="2">
    <citation type="submission" date="2019-11" db="EMBL/GenBank/DDBJ databases">
        <title>Improved Assembly of Tolypothrix boutellei genome.</title>
        <authorList>
            <person name="Sarangi A.N."/>
            <person name="Mukherjee M."/>
            <person name="Ghosh S."/>
            <person name="Singh D."/>
            <person name="Das A."/>
            <person name="Kant S."/>
            <person name="Prusty A."/>
            <person name="Tripathy S."/>
        </authorList>
    </citation>
    <scope>NUCLEOTIDE SEQUENCE</scope>
    <source>
        <strain evidence="13">VB521301</strain>
    </source>
</reference>
<dbReference type="RefSeq" id="WP_038082410.1">
    <property type="nucleotide sequence ID" value="NZ_JHEG04000001.1"/>
</dbReference>
<dbReference type="GO" id="GO:0016887">
    <property type="term" value="F:ATP hydrolysis activity"/>
    <property type="evidence" value="ECO:0007669"/>
    <property type="project" value="InterPro"/>
</dbReference>
<dbReference type="GO" id="GO:0008234">
    <property type="term" value="F:cysteine-type peptidase activity"/>
    <property type="evidence" value="ECO:0007669"/>
    <property type="project" value="UniProtKB-KW"/>
</dbReference>
<evidence type="ECO:0000313" key="15">
    <source>
        <dbReference type="Proteomes" id="UP000029738"/>
    </source>
</evidence>
<dbReference type="MEROPS" id="C39.001"/>
<evidence type="ECO:0000256" key="5">
    <source>
        <dbReference type="ARBA" id="ARBA00022807"/>
    </source>
</evidence>
<feature type="transmembrane region" description="Helical" evidence="9">
    <location>
        <begin position="388"/>
        <end position="410"/>
    </location>
</feature>
<evidence type="ECO:0000259" key="10">
    <source>
        <dbReference type="PROSITE" id="PS50893"/>
    </source>
</evidence>
<dbReference type="InterPro" id="IPR003593">
    <property type="entry name" value="AAA+_ATPase"/>
</dbReference>
<dbReference type="PANTHER" id="PTHR43394">
    <property type="entry name" value="ATP-DEPENDENT PERMEASE MDL1, MITOCHONDRIAL"/>
    <property type="match status" value="1"/>
</dbReference>
<dbReference type="STRING" id="1479485.DA73_0238505"/>
<keyword evidence="7 9" id="KW-1133">Transmembrane helix</keyword>
<dbReference type="EMBL" id="JHEG04000001">
    <property type="protein sequence ID" value="KAF3889504.1"/>
    <property type="molecule type" value="Genomic_DNA"/>
</dbReference>
<evidence type="ECO:0000256" key="9">
    <source>
        <dbReference type="SAM" id="Phobius"/>
    </source>
</evidence>
<feature type="domain" description="ABC transporter" evidence="10">
    <location>
        <begin position="480"/>
        <end position="714"/>
    </location>
</feature>
<feature type="transmembrane region" description="Helical" evidence="9">
    <location>
        <begin position="302"/>
        <end position="321"/>
    </location>
</feature>
<dbReference type="SMART" id="SM00382">
    <property type="entry name" value="AAA"/>
    <property type="match status" value="1"/>
</dbReference>
<comment type="subcellular location">
    <subcellularLocation>
        <location evidence="1">Cell membrane</location>
        <topology evidence="1">Multi-pass membrane protein</topology>
    </subcellularLocation>
</comment>
<dbReference type="InterPro" id="IPR027417">
    <property type="entry name" value="P-loop_NTPase"/>
</dbReference>
<dbReference type="InterPro" id="IPR017871">
    <property type="entry name" value="ABC_transporter-like_CS"/>
</dbReference>
<dbReference type="Gene3D" id="1.20.1560.10">
    <property type="entry name" value="ABC transporter type 1, transmembrane domain"/>
    <property type="match status" value="1"/>
</dbReference>
<keyword evidence="15" id="KW-1185">Reference proteome</keyword>
<dbReference type="Gene3D" id="3.40.50.300">
    <property type="entry name" value="P-loop containing nucleotide triphosphate hydrolases"/>
    <property type="match status" value="1"/>
</dbReference>
<dbReference type="SUPFAM" id="SSF52540">
    <property type="entry name" value="P-loop containing nucleoside triphosphate hydrolases"/>
    <property type="match status" value="1"/>
</dbReference>
<gene>
    <name evidence="14" type="ORF">DA73_0238505</name>
    <name evidence="13" type="ORF">DA73_0400031530</name>
</gene>
<dbReference type="PANTHER" id="PTHR43394:SF1">
    <property type="entry name" value="ATP-BINDING CASSETTE SUB-FAMILY B MEMBER 10, MITOCHONDRIAL"/>
    <property type="match status" value="1"/>
</dbReference>
<dbReference type="InterPro" id="IPR036640">
    <property type="entry name" value="ABC1_TM_sf"/>
</dbReference>
<evidence type="ECO:0000259" key="12">
    <source>
        <dbReference type="PROSITE" id="PS50990"/>
    </source>
</evidence>
<reference evidence="14" key="1">
    <citation type="journal article" date="2015" name="Genome Announc.">
        <title>Draft Genome Sequence of Tolypothrix boutellei Strain VB521301.</title>
        <authorList>
            <person name="Chandrababunaidu M.M."/>
            <person name="Singh D."/>
            <person name="Sen D."/>
            <person name="Bhan S."/>
            <person name="Das S."/>
            <person name="Gupta A."/>
            <person name="Adhikary S.P."/>
            <person name="Tripathy S."/>
        </authorList>
    </citation>
    <scope>NUCLEOTIDE SEQUENCE</scope>
    <source>
        <strain evidence="14">VB521301</strain>
    </source>
</reference>
<keyword evidence="3" id="KW-0547">Nucleotide-binding</keyword>
<dbReference type="Pfam" id="PF00664">
    <property type="entry name" value="ABC_membrane"/>
    <property type="match status" value="1"/>
</dbReference>
<dbReference type="Pfam" id="PF03412">
    <property type="entry name" value="Peptidase_C39"/>
    <property type="match status" value="1"/>
</dbReference>
<dbReference type="Proteomes" id="UP000029738">
    <property type="component" value="Unassembled WGS sequence"/>
</dbReference>
<dbReference type="PROSITE" id="PS50893">
    <property type="entry name" value="ABC_TRANSPORTER_2"/>
    <property type="match status" value="1"/>
</dbReference>
<dbReference type="Gene3D" id="3.90.70.10">
    <property type="entry name" value="Cysteine proteinases"/>
    <property type="match status" value="1"/>
</dbReference>
<dbReference type="CDD" id="cd02418">
    <property type="entry name" value="Peptidase_C39B"/>
    <property type="match status" value="1"/>
</dbReference>
<organism evidence="14">
    <name type="scientific">Tolypothrix bouteillei VB521301</name>
    <dbReference type="NCBI Taxonomy" id="1479485"/>
    <lineage>
        <taxon>Bacteria</taxon>
        <taxon>Bacillati</taxon>
        <taxon>Cyanobacteriota</taxon>
        <taxon>Cyanophyceae</taxon>
        <taxon>Nostocales</taxon>
        <taxon>Tolypothrichaceae</taxon>
        <taxon>Tolypothrix</taxon>
    </lineage>
</organism>
<proteinExistence type="predicted"/>
<keyword evidence="4" id="KW-0378">Hydrolase</keyword>
<name>A0A0C1N3S1_9CYAN</name>
<dbReference type="InterPro" id="IPR003439">
    <property type="entry name" value="ABC_transporter-like_ATP-bd"/>
</dbReference>
<evidence type="ECO:0000313" key="14">
    <source>
        <dbReference type="EMBL" id="KIE07086.1"/>
    </source>
</evidence>
<feature type="transmembrane region" description="Helical" evidence="9">
    <location>
        <begin position="199"/>
        <end position="220"/>
    </location>
</feature>
<sequence>MRYQIVLQYGEEDCGAACIATIAKYYGRTFAMSRIREVVGTGQLGTTLVGLRRGAESLGFNARQVRAAPQLIDRLSDVPLPAIIHWKGDHWVVLYGQKKKKYIIADPGVGIRYISYDELTTAWANRIMLLLIPDEIRFYQQESDKIDGFKRLLTRILPYRSILTEAIVINLVMGLLALANPFLIQILTDDVLIQNDTHLLMSVALSAAIINIFSSTLKLVQTNLIAQFAQRFELGLILDFGRQILRLPLTYYETRRSGEIVSRLRDIEEINQLASQVILHLPSQLFVAFVSLGFMYVYSSKLFFLSIAFSLLMTLTTFMYLPNLRRQIRDVIVTKSENQGVLIESFKGILTLKTANAVPQTWEEIQYRFGNLANLNFWTIKIAITNNIFSNLVSGIGSIAILWVGSNLAIAQELSIGQLLAFNTMSINVTILINTLIDIIEEFTRVQTAAQRIIEVIDTTPEDRNEQHKPWANIPSDAEIICTKINFHHIGRVELLEKFSLTIPGGKITALIGRSGCGKSTLAKLIAGLYPLQAGNICYGIYNQKDLSLECRRQQVILVPQETHFWSRSILDNFRLSYPNASFEQIVTACQIAGADEFIKELPDNYQTILGEFGVNLSGGQKQRLAIARTLVANPSILILDESTSALDPVLEAEVLDKILYNRQGKTTILISHRPKVIGRADFIVFLEKGQVKIQGSPEEFHSQPGEHLKFLTP</sequence>
<evidence type="ECO:0000256" key="1">
    <source>
        <dbReference type="ARBA" id="ARBA00004651"/>
    </source>
</evidence>
<evidence type="ECO:0000256" key="3">
    <source>
        <dbReference type="ARBA" id="ARBA00022741"/>
    </source>
</evidence>
<accession>A0A0C1N3S1</accession>
<dbReference type="GO" id="GO:0006508">
    <property type="term" value="P:proteolysis"/>
    <property type="evidence" value="ECO:0007669"/>
    <property type="project" value="InterPro"/>
</dbReference>
<evidence type="ECO:0000256" key="8">
    <source>
        <dbReference type="ARBA" id="ARBA00023136"/>
    </source>
</evidence>
<dbReference type="GO" id="GO:0005524">
    <property type="term" value="F:ATP binding"/>
    <property type="evidence" value="ECO:0007669"/>
    <property type="project" value="UniProtKB-KW"/>
</dbReference>
<dbReference type="GO" id="GO:0005886">
    <property type="term" value="C:plasma membrane"/>
    <property type="evidence" value="ECO:0007669"/>
    <property type="project" value="UniProtKB-SubCell"/>
</dbReference>
<dbReference type="PROSITE" id="PS00211">
    <property type="entry name" value="ABC_TRANSPORTER_1"/>
    <property type="match status" value="1"/>
</dbReference>
<dbReference type="AlphaFoldDB" id="A0A0C1N3S1"/>
<evidence type="ECO:0000256" key="4">
    <source>
        <dbReference type="ARBA" id="ARBA00022801"/>
    </source>
</evidence>
<keyword evidence="8 9" id="KW-0472">Membrane</keyword>
<keyword evidence="6 14" id="KW-0067">ATP-binding</keyword>
<evidence type="ECO:0000259" key="11">
    <source>
        <dbReference type="PROSITE" id="PS50929"/>
    </source>
</evidence>
<dbReference type="EMBL" id="JHEG02000059">
    <property type="protein sequence ID" value="KIE07086.1"/>
    <property type="molecule type" value="Genomic_DNA"/>
</dbReference>
<feature type="transmembrane region" description="Helical" evidence="9">
    <location>
        <begin position="162"/>
        <end position="187"/>
    </location>
</feature>
<keyword evidence="2 9" id="KW-0812">Transmembrane</keyword>
<evidence type="ECO:0000256" key="7">
    <source>
        <dbReference type="ARBA" id="ARBA00022989"/>
    </source>
</evidence>